<feature type="non-terminal residue" evidence="1">
    <location>
        <position position="75"/>
    </location>
</feature>
<sequence length="75" mass="8710">VEKRARILKKVEYEGNLMNGIDYSLIGHVVGIFHKKRNVPRDYVTNEILDEDNEVFPIENKPIETNNTDPIDVKD</sequence>
<evidence type="ECO:0000313" key="2">
    <source>
        <dbReference type="Proteomes" id="UP001314170"/>
    </source>
</evidence>
<feature type="non-terminal residue" evidence="1">
    <location>
        <position position="1"/>
    </location>
</feature>
<protein>
    <submittedName>
        <fullName evidence="1">Uncharacterized protein</fullName>
    </submittedName>
</protein>
<comment type="caution">
    <text evidence="1">The sequence shown here is derived from an EMBL/GenBank/DDBJ whole genome shotgun (WGS) entry which is preliminary data.</text>
</comment>
<evidence type="ECO:0000313" key="1">
    <source>
        <dbReference type="EMBL" id="CAK7328195.1"/>
    </source>
</evidence>
<name>A0AAV1R6R0_9ROSI</name>
<accession>A0AAV1R6R0</accession>
<dbReference type="Proteomes" id="UP001314170">
    <property type="component" value="Unassembled WGS sequence"/>
</dbReference>
<dbReference type="AlphaFoldDB" id="A0AAV1R6R0"/>
<reference evidence="1 2" key="1">
    <citation type="submission" date="2024-01" db="EMBL/GenBank/DDBJ databases">
        <authorList>
            <person name="Waweru B."/>
        </authorList>
    </citation>
    <scope>NUCLEOTIDE SEQUENCE [LARGE SCALE GENOMIC DNA]</scope>
</reference>
<gene>
    <name evidence="1" type="ORF">DCAF_LOCUS5916</name>
</gene>
<organism evidence="1 2">
    <name type="scientific">Dovyalis caffra</name>
    <dbReference type="NCBI Taxonomy" id="77055"/>
    <lineage>
        <taxon>Eukaryota</taxon>
        <taxon>Viridiplantae</taxon>
        <taxon>Streptophyta</taxon>
        <taxon>Embryophyta</taxon>
        <taxon>Tracheophyta</taxon>
        <taxon>Spermatophyta</taxon>
        <taxon>Magnoliopsida</taxon>
        <taxon>eudicotyledons</taxon>
        <taxon>Gunneridae</taxon>
        <taxon>Pentapetalae</taxon>
        <taxon>rosids</taxon>
        <taxon>fabids</taxon>
        <taxon>Malpighiales</taxon>
        <taxon>Salicaceae</taxon>
        <taxon>Flacourtieae</taxon>
        <taxon>Dovyalis</taxon>
    </lineage>
</organism>
<dbReference type="EMBL" id="CAWUPB010000893">
    <property type="protein sequence ID" value="CAK7328195.1"/>
    <property type="molecule type" value="Genomic_DNA"/>
</dbReference>
<keyword evidence="2" id="KW-1185">Reference proteome</keyword>
<proteinExistence type="predicted"/>